<evidence type="ECO:0000256" key="6">
    <source>
        <dbReference type="ARBA" id="ARBA00023136"/>
    </source>
</evidence>
<evidence type="ECO:0000256" key="5">
    <source>
        <dbReference type="ARBA" id="ARBA00022989"/>
    </source>
</evidence>
<dbReference type="GO" id="GO:0006508">
    <property type="term" value="P:proteolysis"/>
    <property type="evidence" value="ECO:0007669"/>
    <property type="project" value="UniProtKB-KW"/>
</dbReference>
<feature type="transmembrane region" description="Helical" evidence="7">
    <location>
        <begin position="108"/>
        <end position="127"/>
    </location>
</feature>
<dbReference type="InterPro" id="IPR022764">
    <property type="entry name" value="Peptidase_S54_rhomboid_dom"/>
</dbReference>
<gene>
    <name evidence="9" type="ORF">CLV62_10127</name>
</gene>
<keyword evidence="6 7" id="KW-0472">Membrane</keyword>
<evidence type="ECO:0000256" key="7">
    <source>
        <dbReference type="SAM" id="Phobius"/>
    </source>
</evidence>
<dbReference type="OrthoDB" id="9807874at2"/>
<dbReference type="GO" id="GO:0016020">
    <property type="term" value="C:membrane"/>
    <property type="evidence" value="ECO:0007669"/>
    <property type="project" value="UniProtKB-SubCell"/>
</dbReference>
<dbReference type="PANTHER" id="PTHR43731:SF14">
    <property type="entry name" value="PRESENILIN-ASSOCIATED RHOMBOID-LIKE PROTEIN, MITOCHONDRIAL"/>
    <property type="match status" value="1"/>
</dbReference>
<proteinExistence type="inferred from homology"/>
<evidence type="ECO:0000256" key="2">
    <source>
        <dbReference type="ARBA" id="ARBA00009045"/>
    </source>
</evidence>
<evidence type="ECO:0000259" key="8">
    <source>
        <dbReference type="Pfam" id="PF01694"/>
    </source>
</evidence>
<dbReference type="GO" id="GO:0004252">
    <property type="term" value="F:serine-type endopeptidase activity"/>
    <property type="evidence" value="ECO:0007669"/>
    <property type="project" value="InterPro"/>
</dbReference>
<organism evidence="9 10">
    <name type="scientific">Dysgonomonas alginatilytica</name>
    <dbReference type="NCBI Taxonomy" id="1605892"/>
    <lineage>
        <taxon>Bacteria</taxon>
        <taxon>Pseudomonadati</taxon>
        <taxon>Bacteroidota</taxon>
        <taxon>Bacteroidia</taxon>
        <taxon>Bacteroidales</taxon>
        <taxon>Dysgonomonadaceae</taxon>
        <taxon>Dysgonomonas</taxon>
    </lineage>
</organism>
<dbReference type="Pfam" id="PF01694">
    <property type="entry name" value="Rhomboid"/>
    <property type="match status" value="1"/>
</dbReference>
<protein>
    <submittedName>
        <fullName evidence="9">Membrane associated rhomboid family serine protease</fullName>
    </submittedName>
</protein>
<accession>A0A2V3PVD4</accession>
<dbReference type="Gene3D" id="1.20.1540.10">
    <property type="entry name" value="Rhomboid-like"/>
    <property type="match status" value="1"/>
</dbReference>
<feature type="domain" description="Peptidase S54 rhomboid" evidence="8">
    <location>
        <begin position="44"/>
        <end position="186"/>
    </location>
</feature>
<comment type="subcellular location">
    <subcellularLocation>
        <location evidence="1">Membrane</location>
        <topology evidence="1">Multi-pass membrane protein</topology>
    </subcellularLocation>
</comment>
<evidence type="ECO:0000313" key="9">
    <source>
        <dbReference type="EMBL" id="PXV68764.1"/>
    </source>
</evidence>
<dbReference type="InterPro" id="IPR035952">
    <property type="entry name" value="Rhomboid-like_sf"/>
</dbReference>
<keyword evidence="4" id="KW-0378">Hydrolase</keyword>
<dbReference type="EMBL" id="QICL01000001">
    <property type="protein sequence ID" value="PXV68764.1"/>
    <property type="molecule type" value="Genomic_DNA"/>
</dbReference>
<feature type="transmembrane region" description="Helical" evidence="7">
    <location>
        <begin position="133"/>
        <end position="153"/>
    </location>
</feature>
<keyword evidence="9" id="KW-0645">Protease</keyword>
<dbReference type="RefSeq" id="WP_110308758.1">
    <property type="nucleotide sequence ID" value="NZ_QICL01000001.1"/>
</dbReference>
<sequence>MDLGTLVIFAIIIITAITSYIGFNNRQFFDRYKFSTYAILEMKQYDRMLTAAFLHADLMHLLFNMLTLYFFAPVLVAYIGPVKFLVLYLAAIIGGNTLSLWMYRRDSIYTAIGASGGVCGVLFASIATDPERMMGFFFIPMPGWVFGILYLAYSVYGMKRSIGNIGHAAHLGGAIVGLLLLILFLPQVLLIHGYFIALISLPIIALGYFVYKEK</sequence>
<evidence type="ECO:0000256" key="1">
    <source>
        <dbReference type="ARBA" id="ARBA00004141"/>
    </source>
</evidence>
<dbReference type="AlphaFoldDB" id="A0A2V3PVD4"/>
<comment type="similarity">
    <text evidence="2">Belongs to the peptidase S54 family.</text>
</comment>
<dbReference type="Proteomes" id="UP000247973">
    <property type="component" value="Unassembled WGS sequence"/>
</dbReference>
<reference evidence="9 10" key="1">
    <citation type="submission" date="2018-03" db="EMBL/GenBank/DDBJ databases">
        <title>Genomic Encyclopedia of Archaeal and Bacterial Type Strains, Phase II (KMG-II): from individual species to whole genera.</title>
        <authorList>
            <person name="Goeker M."/>
        </authorList>
    </citation>
    <scope>NUCLEOTIDE SEQUENCE [LARGE SCALE GENOMIC DNA]</scope>
    <source>
        <strain evidence="9 10">DSM 100214</strain>
    </source>
</reference>
<dbReference type="PANTHER" id="PTHR43731">
    <property type="entry name" value="RHOMBOID PROTEASE"/>
    <property type="match status" value="1"/>
</dbReference>
<name>A0A2V3PVD4_9BACT</name>
<feature type="transmembrane region" description="Helical" evidence="7">
    <location>
        <begin position="165"/>
        <end position="185"/>
    </location>
</feature>
<comment type="caution">
    <text evidence="9">The sequence shown here is derived from an EMBL/GenBank/DDBJ whole genome shotgun (WGS) entry which is preliminary data.</text>
</comment>
<dbReference type="SUPFAM" id="SSF144091">
    <property type="entry name" value="Rhomboid-like"/>
    <property type="match status" value="1"/>
</dbReference>
<keyword evidence="3 7" id="KW-0812">Transmembrane</keyword>
<evidence type="ECO:0000256" key="4">
    <source>
        <dbReference type="ARBA" id="ARBA00022801"/>
    </source>
</evidence>
<keyword evidence="10" id="KW-1185">Reference proteome</keyword>
<feature type="transmembrane region" description="Helical" evidence="7">
    <location>
        <begin position="6"/>
        <end position="23"/>
    </location>
</feature>
<dbReference type="InterPro" id="IPR050925">
    <property type="entry name" value="Rhomboid_protease_S54"/>
</dbReference>
<keyword evidence="5 7" id="KW-1133">Transmembrane helix</keyword>
<feature type="transmembrane region" description="Helical" evidence="7">
    <location>
        <begin position="85"/>
        <end position="103"/>
    </location>
</feature>
<feature type="transmembrane region" description="Helical" evidence="7">
    <location>
        <begin position="58"/>
        <end position="79"/>
    </location>
</feature>
<evidence type="ECO:0000313" key="10">
    <source>
        <dbReference type="Proteomes" id="UP000247973"/>
    </source>
</evidence>
<evidence type="ECO:0000256" key="3">
    <source>
        <dbReference type="ARBA" id="ARBA00022692"/>
    </source>
</evidence>
<feature type="transmembrane region" description="Helical" evidence="7">
    <location>
        <begin position="191"/>
        <end position="211"/>
    </location>
</feature>